<dbReference type="eggNOG" id="COG4636">
    <property type="taxonomic scope" value="Bacteria"/>
</dbReference>
<gene>
    <name evidence="2" type="ORF">KCH_56770</name>
</gene>
<dbReference type="HOGENOM" id="CLU_076312_4_1_11"/>
<dbReference type="Pfam" id="PF05685">
    <property type="entry name" value="Uma2"/>
    <property type="match status" value="1"/>
</dbReference>
<keyword evidence="3" id="KW-1185">Reference proteome</keyword>
<reference evidence="2 3" key="1">
    <citation type="submission" date="2014-05" db="EMBL/GenBank/DDBJ databases">
        <title>Draft Genome Sequence of Kitasatospora cheerisanensis KCTC 2395.</title>
        <authorList>
            <person name="Nam D.H."/>
        </authorList>
    </citation>
    <scope>NUCLEOTIDE SEQUENCE [LARGE SCALE GENOMIC DNA]</scope>
    <source>
        <strain evidence="2 3">KCTC 2395</strain>
    </source>
</reference>
<feature type="domain" description="Putative restriction endonuclease" evidence="1">
    <location>
        <begin position="14"/>
        <end position="176"/>
    </location>
</feature>
<dbReference type="InterPro" id="IPR008538">
    <property type="entry name" value="Uma2"/>
</dbReference>
<evidence type="ECO:0000313" key="2">
    <source>
        <dbReference type="EMBL" id="KDN82499.1"/>
    </source>
</evidence>
<dbReference type="InterPro" id="IPR012296">
    <property type="entry name" value="Nuclease_put_TT1808"/>
</dbReference>
<dbReference type="EMBL" id="JNBY01000107">
    <property type="protein sequence ID" value="KDN82499.1"/>
    <property type="molecule type" value="Genomic_DNA"/>
</dbReference>
<evidence type="ECO:0000313" key="3">
    <source>
        <dbReference type="Proteomes" id="UP000027178"/>
    </source>
</evidence>
<name>A0A066YR74_9ACTN</name>
<dbReference type="PATRIC" id="fig|1348663.4.peg.5496"/>
<dbReference type="PANTHER" id="PTHR35400:SF3">
    <property type="entry name" value="SLL1072 PROTEIN"/>
    <property type="match status" value="1"/>
</dbReference>
<comment type="caution">
    <text evidence="2">The sequence shown here is derived from an EMBL/GenBank/DDBJ whole genome shotgun (WGS) entry which is preliminary data.</text>
</comment>
<dbReference type="PANTHER" id="PTHR35400">
    <property type="entry name" value="SLR1083 PROTEIN"/>
    <property type="match status" value="1"/>
</dbReference>
<dbReference type="SUPFAM" id="SSF52980">
    <property type="entry name" value="Restriction endonuclease-like"/>
    <property type="match status" value="1"/>
</dbReference>
<dbReference type="RefSeq" id="WP_035867177.1">
    <property type="nucleotide sequence ID" value="NZ_KK853997.1"/>
</dbReference>
<dbReference type="AlphaFoldDB" id="A0A066YR74"/>
<sequence length="193" mass="21618">MAVMTTERPQMELDEFREIAIAAERRDVVLEFINGRIGVKPVPDGDHGEIIMWVLERCLAQRPDLRLYPEQGLQVANYRNGRAKPDGSLAPRRNFAGQGEWADPSGVLMVVEVTSYDTDANRRDRVEKPQAYAETGIPVYLLVDRDAGSVTVHSEPDNGRYESVVTLAFGHVAELPGPVNVTLETEELKEFIR</sequence>
<protein>
    <recommendedName>
        <fullName evidence="1">Putative restriction endonuclease domain-containing protein</fullName>
    </recommendedName>
</protein>
<dbReference type="Gene3D" id="3.90.1570.10">
    <property type="entry name" value="tt1808, chain A"/>
    <property type="match status" value="1"/>
</dbReference>
<dbReference type="InterPro" id="IPR011335">
    <property type="entry name" value="Restrct_endonuc-II-like"/>
</dbReference>
<proteinExistence type="predicted"/>
<accession>A0A066YR74</accession>
<dbReference type="Proteomes" id="UP000027178">
    <property type="component" value="Unassembled WGS sequence"/>
</dbReference>
<dbReference type="OrthoDB" id="4537149at2"/>
<evidence type="ECO:0000259" key="1">
    <source>
        <dbReference type="Pfam" id="PF05685"/>
    </source>
</evidence>
<organism evidence="2 3">
    <name type="scientific">Kitasatospora cheerisanensis KCTC 2395</name>
    <dbReference type="NCBI Taxonomy" id="1348663"/>
    <lineage>
        <taxon>Bacteria</taxon>
        <taxon>Bacillati</taxon>
        <taxon>Actinomycetota</taxon>
        <taxon>Actinomycetes</taxon>
        <taxon>Kitasatosporales</taxon>
        <taxon>Streptomycetaceae</taxon>
        <taxon>Kitasatospora</taxon>
    </lineage>
</organism>
<dbReference type="CDD" id="cd06260">
    <property type="entry name" value="DUF820-like"/>
    <property type="match status" value="1"/>
</dbReference>